<comment type="caution">
    <text evidence="5">The sequence shown here is derived from an EMBL/GenBank/DDBJ whole genome shotgun (WGS) entry which is preliminary data.</text>
</comment>
<dbReference type="Gene3D" id="4.10.320.10">
    <property type="entry name" value="E3-binding domain"/>
    <property type="match status" value="1"/>
</dbReference>
<gene>
    <name evidence="5" type="ORF">AB0887_05085</name>
</gene>
<keyword evidence="6" id="KW-1185">Reference proteome</keyword>
<proteinExistence type="predicted"/>
<feature type="region of interest" description="Disordered" evidence="2">
    <location>
        <begin position="55"/>
        <end position="80"/>
    </location>
</feature>
<dbReference type="InterPro" id="IPR036625">
    <property type="entry name" value="E3-bd_dom_sf"/>
</dbReference>
<evidence type="ECO:0000313" key="5">
    <source>
        <dbReference type="EMBL" id="MEW2361336.1"/>
    </source>
</evidence>
<evidence type="ECO:0000259" key="4">
    <source>
        <dbReference type="Pfam" id="PF23359"/>
    </source>
</evidence>
<dbReference type="InterPro" id="IPR055370">
    <property type="entry name" value="Lsr2_DNA-bd"/>
</dbReference>
<reference evidence="5 6" key="1">
    <citation type="submission" date="2024-06" db="EMBL/GenBank/DDBJ databases">
        <title>The Natural Products Discovery Center: Release of the First 8490 Sequenced Strains for Exploring Actinobacteria Biosynthetic Diversity.</title>
        <authorList>
            <person name="Kalkreuter E."/>
            <person name="Kautsar S.A."/>
            <person name="Yang D."/>
            <person name="Bader C.D."/>
            <person name="Teijaro C.N."/>
            <person name="Fluegel L."/>
            <person name="Davis C.M."/>
            <person name="Simpson J.R."/>
            <person name="Lauterbach L."/>
            <person name="Steele A.D."/>
            <person name="Gui C."/>
            <person name="Meng S."/>
            <person name="Li G."/>
            <person name="Viehrig K."/>
            <person name="Ye F."/>
            <person name="Su P."/>
            <person name="Kiefer A.F."/>
            <person name="Nichols A."/>
            <person name="Cepeda A.J."/>
            <person name="Yan W."/>
            <person name="Fan B."/>
            <person name="Jiang Y."/>
            <person name="Adhikari A."/>
            <person name="Zheng C.-J."/>
            <person name="Schuster L."/>
            <person name="Cowan T.M."/>
            <person name="Smanski M.J."/>
            <person name="Chevrette M.G."/>
            <person name="De Carvalho L.P.S."/>
            <person name="Shen B."/>
        </authorList>
    </citation>
    <scope>NUCLEOTIDE SEQUENCE [LARGE SCALE GENOMIC DNA]</scope>
    <source>
        <strain evidence="5 6">NPDC047833</strain>
    </source>
</reference>
<evidence type="ECO:0000259" key="3">
    <source>
        <dbReference type="Pfam" id="PF11774"/>
    </source>
</evidence>
<keyword evidence="1" id="KW-0238">DNA-binding</keyword>
<dbReference type="RefSeq" id="WP_359775016.1">
    <property type="nucleotide sequence ID" value="NZ_JBEYRR010000002.1"/>
</dbReference>
<dbReference type="EMBL" id="JBEYRS010000002">
    <property type="protein sequence ID" value="MEW2361336.1"/>
    <property type="molecule type" value="Genomic_DNA"/>
</dbReference>
<evidence type="ECO:0000256" key="1">
    <source>
        <dbReference type="ARBA" id="ARBA00023125"/>
    </source>
</evidence>
<evidence type="ECO:0000256" key="2">
    <source>
        <dbReference type="SAM" id="MobiDB-lite"/>
    </source>
</evidence>
<sequence>MAQKVQVLLIDDLKGGEADETVTFALDGKSYEIDLSSKNADKLRGALEEFIKAGRRTGGKASAGNRGRTSAKASGSSADTAAIRSWAKENGMEVNDRGRVPASIREAYEAANK</sequence>
<dbReference type="InterPro" id="IPR024412">
    <property type="entry name" value="Lsr2_dim_dom"/>
</dbReference>
<feature type="domain" description="Lsr2 dimerization" evidence="3">
    <location>
        <begin position="1"/>
        <end position="58"/>
    </location>
</feature>
<feature type="compositionally biased region" description="Polar residues" evidence="2">
    <location>
        <begin position="67"/>
        <end position="79"/>
    </location>
</feature>
<dbReference type="Pfam" id="PF23359">
    <property type="entry name" value="Lsr2_DNA-bd"/>
    <property type="match status" value="1"/>
</dbReference>
<organism evidence="5 6">
    <name type="scientific">Streptomyces huasconensis</name>
    <dbReference type="NCBI Taxonomy" id="1854574"/>
    <lineage>
        <taxon>Bacteria</taxon>
        <taxon>Bacillati</taxon>
        <taxon>Actinomycetota</taxon>
        <taxon>Actinomycetes</taxon>
        <taxon>Kitasatosporales</taxon>
        <taxon>Streptomycetaceae</taxon>
        <taxon>Streptomyces</taxon>
    </lineage>
</organism>
<feature type="domain" description="Lsr2 DNA-binding" evidence="4">
    <location>
        <begin position="76"/>
        <end position="111"/>
    </location>
</feature>
<dbReference type="Proteomes" id="UP001553843">
    <property type="component" value="Unassembled WGS sequence"/>
</dbReference>
<dbReference type="Gene3D" id="3.30.60.230">
    <property type="entry name" value="Lsr2, dimerization domain"/>
    <property type="match status" value="1"/>
</dbReference>
<protein>
    <submittedName>
        <fullName evidence="5">Lsr2 family protein</fullName>
    </submittedName>
</protein>
<dbReference type="InterPro" id="IPR042261">
    <property type="entry name" value="Lsr2-like_dimerization"/>
</dbReference>
<evidence type="ECO:0000313" key="6">
    <source>
        <dbReference type="Proteomes" id="UP001553843"/>
    </source>
</evidence>
<name>A0ABV3LPF0_9ACTN</name>
<accession>A0ABV3LPF0</accession>
<dbReference type="Pfam" id="PF11774">
    <property type="entry name" value="Lsr2"/>
    <property type="match status" value="1"/>
</dbReference>